<organism evidence="2 3">
    <name type="scientific">Novosphingobium album</name>
    <name type="common">ex Hu et al. 2023</name>
    <dbReference type="NCBI Taxonomy" id="2930093"/>
    <lineage>
        <taxon>Bacteria</taxon>
        <taxon>Pseudomonadati</taxon>
        <taxon>Pseudomonadota</taxon>
        <taxon>Alphaproteobacteria</taxon>
        <taxon>Sphingomonadales</taxon>
        <taxon>Sphingomonadaceae</taxon>
        <taxon>Novosphingobium</taxon>
    </lineage>
</organism>
<keyword evidence="3" id="KW-1185">Reference proteome</keyword>
<dbReference type="Proteomes" id="UP001162880">
    <property type="component" value="Unassembled WGS sequence"/>
</dbReference>
<name>A0ABT0B5R2_9SPHN</name>
<feature type="transmembrane region" description="Helical" evidence="1">
    <location>
        <begin position="12"/>
        <end position="31"/>
    </location>
</feature>
<keyword evidence="1" id="KW-1133">Transmembrane helix</keyword>
<accession>A0ABT0B5R2</accession>
<dbReference type="RefSeq" id="WP_243995830.1">
    <property type="nucleotide sequence ID" value="NZ_JALHLE010000033.1"/>
</dbReference>
<protein>
    <submittedName>
        <fullName evidence="2">Uncharacterized protein</fullName>
    </submittedName>
</protein>
<keyword evidence="1" id="KW-0472">Membrane</keyword>
<comment type="caution">
    <text evidence="2">The sequence shown here is derived from an EMBL/GenBank/DDBJ whole genome shotgun (WGS) entry which is preliminary data.</text>
</comment>
<evidence type="ECO:0000256" key="1">
    <source>
        <dbReference type="SAM" id="Phobius"/>
    </source>
</evidence>
<sequence length="58" mass="6079">MTHQETQRTFRPFAVVLAVAAVMTFWIPTVTTPAHSQAPAASAVVVVAAPGAYAPVLM</sequence>
<gene>
    <name evidence="2" type="ORF">MTR64_17695</name>
</gene>
<evidence type="ECO:0000313" key="3">
    <source>
        <dbReference type="Proteomes" id="UP001162880"/>
    </source>
</evidence>
<reference evidence="2" key="1">
    <citation type="submission" date="2022-03" db="EMBL/GenBank/DDBJ databases">
        <title>Identification of a novel bacterium isolated from mangrove sediments.</title>
        <authorList>
            <person name="Pan X."/>
        </authorList>
    </citation>
    <scope>NUCLEOTIDE SEQUENCE</scope>
    <source>
        <strain evidence="2">B2580</strain>
    </source>
</reference>
<evidence type="ECO:0000313" key="2">
    <source>
        <dbReference type="EMBL" id="MCJ2180410.1"/>
    </source>
</evidence>
<proteinExistence type="predicted"/>
<dbReference type="EMBL" id="JALHLE010000033">
    <property type="protein sequence ID" value="MCJ2180410.1"/>
    <property type="molecule type" value="Genomic_DNA"/>
</dbReference>
<feature type="transmembrane region" description="Helical" evidence="1">
    <location>
        <begin position="37"/>
        <end position="57"/>
    </location>
</feature>
<keyword evidence="1" id="KW-0812">Transmembrane</keyword>